<dbReference type="AlphaFoldDB" id="A0A699ZJI5"/>
<feature type="compositionally biased region" description="Polar residues" evidence="1">
    <location>
        <begin position="312"/>
        <end position="321"/>
    </location>
</feature>
<dbReference type="Proteomes" id="UP000485058">
    <property type="component" value="Unassembled WGS sequence"/>
</dbReference>
<organism evidence="2 3">
    <name type="scientific">Haematococcus lacustris</name>
    <name type="common">Green alga</name>
    <name type="synonym">Haematococcus pluvialis</name>
    <dbReference type="NCBI Taxonomy" id="44745"/>
    <lineage>
        <taxon>Eukaryota</taxon>
        <taxon>Viridiplantae</taxon>
        <taxon>Chlorophyta</taxon>
        <taxon>core chlorophytes</taxon>
        <taxon>Chlorophyceae</taxon>
        <taxon>CS clade</taxon>
        <taxon>Chlamydomonadales</taxon>
        <taxon>Haematococcaceae</taxon>
        <taxon>Haematococcus</taxon>
    </lineage>
</organism>
<proteinExistence type="predicted"/>
<protein>
    <submittedName>
        <fullName evidence="2">Uncharacterized protein</fullName>
    </submittedName>
</protein>
<evidence type="ECO:0000313" key="3">
    <source>
        <dbReference type="Proteomes" id="UP000485058"/>
    </source>
</evidence>
<keyword evidence="3" id="KW-1185">Reference proteome</keyword>
<evidence type="ECO:0000256" key="1">
    <source>
        <dbReference type="SAM" id="MobiDB-lite"/>
    </source>
</evidence>
<accession>A0A699ZJI5</accession>
<reference evidence="2 3" key="1">
    <citation type="submission" date="2020-02" db="EMBL/GenBank/DDBJ databases">
        <title>Draft genome sequence of Haematococcus lacustris strain NIES-144.</title>
        <authorList>
            <person name="Morimoto D."/>
            <person name="Nakagawa S."/>
            <person name="Yoshida T."/>
            <person name="Sawayama S."/>
        </authorList>
    </citation>
    <scope>NUCLEOTIDE SEQUENCE [LARGE SCALE GENOMIC DNA]</scope>
    <source>
        <strain evidence="2 3">NIES-144</strain>
    </source>
</reference>
<dbReference type="EMBL" id="BLLF01001784">
    <property type="protein sequence ID" value="GFH21230.1"/>
    <property type="molecule type" value="Genomic_DNA"/>
</dbReference>
<comment type="caution">
    <text evidence="2">The sequence shown here is derived from an EMBL/GenBank/DDBJ whole genome shotgun (WGS) entry which is preliminary data.</text>
</comment>
<feature type="compositionally biased region" description="Low complexity" evidence="1">
    <location>
        <begin position="322"/>
        <end position="339"/>
    </location>
</feature>
<gene>
    <name evidence="2" type="ORF">HaLaN_18488</name>
</gene>
<feature type="region of interest" description="Disordered" evidence="1">
    <location>
        <begin position="300"/>
        <end position="350"/>
    </location>
</feature>
<name>A0A699ZJI5_HAELA</name>
<evidence type="ECO:0000313" key="2">
    <source>
        <dbReference type="EMBL" id="GFH21230.1"/>
    </source>
</evidence>
<sequence>MAGWEALAGEASANAAASQEREEQLLLRLLKQERQMMDLHCMLEDKDVALTAASSQLSSLAGCTPRTLLHLAELESQLDARTSEARQLQAVLLLQQQVMTRQLAAKEEEGRVLQGQTQWLEALLHAHHAQAAAQGAELDALQQLLHSTAGRAGQTVEGGGERGEGAHQPCGLCPGLQQPAPVDAHHQLLATQEQEFWAAGTAAEADQRAVQHALHQLFEACQQLQQPPQPQPAADVEGMMLSVQWADAQWAADQAAALRARKARNAAWQASTDAAARHQAAQFRHALDCAHLGCASLLQRSPAPGAPEAEQSRSSPGSPSRAQQESESGGRSGGEQAAAPAPHGSVVQQLQEAHACTHGCQELEAKLSASQAEAHILQQQAGDLRAAAALAAQGQCRVEQQVGHGLIAMEHEDNKQAAGDDEDGDGGMQVCCGHLVPAAVPVV</sequence>